<keyword evidence="3 4" id="KW-0349">Heme</keyword>
<dbReference type="KEGG" id="salj:SMD11_6950"/>
<proteinExistence type="inferred from homology"/>
<dbReference type="GO" id="GO:0005506">
    <property type="term" value="F:iron ion binding"/>
    <property type="evidence" value="ECO:0007669"/>
    <property type="project" value="InterPro"/>
</dbReference>
<organism evidence="5 6">
    <name type="scientific">Streptomyces albireticuli</name>
    <dbReference type="NCBI Taxonomy" id="1940"/>
    <lineage>
        <taxon>Bacteria</taxon>
        <taxon>Bacillati</taxon>
        <taxon>Actinomycetota</taxon>
        <taxon>Actinomycetes</taxon>
        <taxon>Kitasatosporales</taxon>
        <taxon>Streptomycetaceae</taxon>
        <taxon>Streptomyces</taxon>
    </lineage>
</organism>
<dbReference type="InterPro" id="IPR002401">
    <property type="entry name" value="Cyt_P450_E_grp-I"/>
</dbReference>
<dbReference type="PROSITE" id="PS00086">
    <property type="entry name" value="CYTOCHROME_P450"/>
    <property type="match status" value="1"/>
</dbReference>
<evidence type="ECO:0000313" key="6">
    <source>
        <dbReference type="Proteomes" id="UP000195755"/>
    </source>
</evidence>
<keyword evidence="4" id="KW-0503">Monooxygenase</keyword>
<dbReference type="EMBL" id="CP021744">
    <property type="protein sequence ID" value="ARZ72526.1"/>
    <property type="molecule type" value="Genomic_DNA"/>
</dbReference>
<gene>
    <name evidence="5" type="primary">ptlI</name>
    <name evidence="5" type="ORF">SMD11_6950</name>
</gene>
<dbReference type="PANTHER" id="PTHR24305:SF166">
    <property type="entry name" value="CYTOCHROME P450 12A4, MITOCHONDRIAL-RELATED"/>
    <property type="match status" value="1"/>
</dbReference>
<evidence type="ECO:0000313" key="5">
    <source>
        <dbReference type="EMBL" id="ARZ72526.1"/>
    </source>
</evidence>
<evidence type="ECO:0000256" key="3">
    <source>
        <dbReference type="PIRSR" id="PIRSR602401-1"/>
    </source>
</evidence>
<dbReference type="PRINTS" id="PR00463">
    <property type="entry name" value="EP450I"/>
</dbReference>
<dbReference type="Pfam" id="PF00067">
    <property type="entry name" value="p450"/>
    <property type="match status" value="1"/>
</dbReference>
<dbReference type="InterPro" id="IPR050121">
    <property type="entry name" value="Cytochrome_P450_monoxygenase"/>
</dbReference>
<dbReference type="PRINTS" id="PR00385">
    <property type="entry name" value="P450"/>
</dbReference>
<reference evidence="5 6" key="1">
    <citation type="submission" date="2017-06" db="EMBL/GenBank/DDBJ databases">
        <title>Streptomyces albireticuli Genome sequencing and assembly.</title>
        <authorList>
            <person name="Wang Y."/>
            <person name="Du B."/>
            <person name="Ding Y."/>
            <person name="Liu H."/>
            <person name="Hou Q."/>
            <person name="Liu K."/>
            <person name="Yao L."/>
            <person name="Wang C."/>
        </authorList>
    </citation>
    <scope>NUCLEOTIDE SEQUENCE [LARGE SCALE GENOMIC DNA]</scope>
    <source>
        <strain evidence="5 6">MDJK11</strain>
    </source>
</reference>
<keyword evidence="4" id="KW-0560">Oxidoreductase</keyword>
<dbReference type="GO" id="GO:0020037">
    <property type="term" value="F:heme binding"/>
    <property type="evidence" value="ECO:0007669"/>
    <property type="project" value="InterPro"/>
</dbReference>
<dbReference type="InterPro" id="IPR036396">
    <property type="entry name" value="Cyt_P450_sf"/>
</dbReference>
<dbReference type="InterPro" id="IPR017972">
    <property type="entry name" value="Cyt_P450_CS"/>
</dbReference>
<evidence type="ECO:0000256" key="2">
    <source>
        <dbReference type="ARBA" id="ARBA00010617"/>
    </source>
</evidence>
<keyword evidence="3 4" id="KW-0408">Iron</keyword>
<keyword evidence="3 4" id="KW-0479">Metal-binding</keyword>
<comment type="cofactor">
    <cofactor evidence="1 3">
        <name>heme</name>
        <dbReference type="ChEBI" id="CHEBI:30413"/>
    </cofactor>
</comment>
<dbReference type="SUPFAM" id="SSF48264">
    <property type="entry name" value="Cytochrome P450"/>
    <property type="match status" value="1"/>
</dbReference>
<dbReference type="GO" id="GO:0016705">
    <property type="term" value="F:oxidoreductase activity, acting on paired donors, with incorporation or reduction of molecular oxygen"/>
    <property type="evidence" value="ECO:0007669"/>
    <property type="project" value="InterPro"/>
</dbReference>
<comment type="similarity">
    <text evidence="2 4">Belongs to the cytochrome P450 family.</text>
</comment>
<dbReference type="Gene3D" id="1.10.630.10">
    <property type="entry name" value="Cytochrome P450"/>
    <property type="match status" value="1"/>
</dbReference>
<evidence type="ECO:0000256" key="4">
    <source>
        <dbReference type="RuleBase" id="RU000461"/>
    </source>
</evidence>
<sequence>MLCAPELVHQILAAPEIFDKGGPIFDRARETMGNGIGTSLRHVHRRQRALMQPSFSSQRITGYSKVMHEEVQRVVTSWSDGCAIDAAEVFGELAARATIRTLLGAHLTEKEITALIPHLDRAFHLAYRRMTAPIAALTRLPTPSTRAFWESITAIRALAQVCINRHRQEGGSPDSLIAALVSTTTDERAFTDEELLDQIVTLFFAGTESTGAALTWTFYHLANNPGAEEALHREVDDVLGGKPASVSDLPMLGQVNRCLTESLRLTPPSWLLSRTVTSPAELGGVKLPAGTTVFFSPYILHHLPEVFPAPEDYEPDRWLPERASRRQKAALLPFGHGARRCIGDTFGMTEASLALATIATRWRLAPDSDAPPAQQAIALTLNLRTFPVIPARRKH</sequence>
<dbReference type="PANTHER" id="PTHR24305">
    <property type="entry name" value="CYTOCHROME P450"/>
    <property type="match status" value="1"/>
</dbReference>
<name>A0A1Z2LDY9_9ACTN</name>
<dbReference type="InterPro" id="IPR001128">
    <property type="entry name" value="Cyt_P450"/>
</dbReference>
<accession>A0A1Z2LDY9</accession>
<feature type="binding site" description="axial binding residue" evidence="3">
    <location>
        <position position="341"/>
    </location>
    <ligand>
        <name>heme</name>
        <dbReference type="ChEBI" id="CHEBI:30413"/>
    </ligand>
    <ligandPart>
        <name>Fe</name>
        <dbReference type="ChEBI" id="CHEBI:18248"/>
    </ligandPart>
</feature>
<dbReference type="GO" id="GO:0004497">
    <property type="term" value="F:monooxygenase activity"/>
    <property type="evidence" value="ECO:0007669"/>
    <property type="project" value="UniProtKB-KW"/>
</dbReference>
<protein>
    <submittedName>
        <fullName evidence="5">Cytochrome P450</fullName>
    </submittedName>
</protein>
<dbReference type="Proteomes" id="UP000195755">
    <property type="component" value="Chromosome"/>
</dbReference>
<dbReference type="AlphaFoldDB" id="A0A1Z2LDY9"/>
<evidence type="ECO:0000256" key="1">
    <source>
        <dbReference type="ARBA" id="ARBA00001971"/>
    </source>
</evidence>